<gene>
    <name evidence="1" type="ORF">DES53_102770</name>
</gene>
<dbReference type="RefSeq" id="WP_170156968.1">
    <property type="nucleotide sequence ID" value="NZ_QNRR01000002.1"/>
</dbReference>
<accession>A0A366HSZ5</accession>
<evidence type="ECO:0000313" key="2">
    <source>
        <dbReference type="Proteomes" id="UP000253426"/>
    </source>
</evidence>
<dbReference type="Proteomes" id="UP000253426">
    <property type="component" value="Unassembled WGS sequence"/>
</dbReference>
<reference evidence="1 2" key="1">
    <citation type="submission" date="2018-06" db="EMBL/GenBank/DDBJ databases">
        <title>Genomic Encyclopedia of Type Strains, Phase IV (KMG-IV): sequencing the most valuable type-strain genomes for metagenomic binning, comparative biology and taxonomic classification.</title>
        <authorList>
            <person name="Goeker M."/>
        </authorList>
    </citation>
    <scope>NUCLEOTIDE SEQUENCE [LARGE SCALE GENOMIC DNA]</scope>
    <source>
        <strain evidence="1 2">DSM 25532</strain>
    </source>
</reference>
<keyword evidence="2" id="KW-1185">Reference proteome</keyword>
<sequence>MLYVRQLEAQIEYLDSEIRHQYKRETGVRAIQGLWKKLGTEAKADGANHSGGGDANADAH</sequence>
<comment type="caution">
    <text evidence="1">The sequence shown here is derived from an EMBL/GenBank/DDBJ whole genome shotgun (WGS) entry which is preliminary data.</text>
</comment>
<proteinExistence type="predicted"/>
<dbReference type="EMBL" id="QNRR01000002">
    <property type="protein sequence ID" value="RBP46379.1"/>
    <property type="molecule type" value="Genomic_DNA"/>
</dbReference>
<protein>
    <submittedName>
        <fullName evidence="1">Uncharacterized protein</fullName>
    </submittedName>
</protein>
<organism evidence="1 2">
    <name type="scientific">Roseimicrobium gellanilyticum</name>
    <dbReference type="NCBI Taxonomy" id="748857"/>
    <lineage>
        <taxon>Bacteria</taxon>
        <taxon>Pseudomonadati</taxon>
        <taxon>Verrucomicrobiota</taxon>
        <taxon>Verrucomicrobiia</taxon>
        <taxon>Verrucomicrobiales</taxon>
        <taxon>Verrucomicrobiaceae</taxon>
        <taxon>Roseimicrobium</taxon>
    </lineage>
</organism>
<name>A0A366HSZ5_9BACT</name>
<dbReference type="AlphaFoldDB" id="A0A366HSZ5"/>
<evidence type="ECO:0000313" key="1">
    <source>
        <dbReference type="EMBL" id="RBP46379.1"/>
    </source>
</evidence>